<feature type="domain" description="RsdA/BaiN/AoA(So)-like Rossmann fold-like" evidence="4">
    <location>
        <begin position="2"/>
        <end position="400"/>
    </location>
</feature>
<dbReference type="InterPro" id="IPR036188">
    <property type="entry name" value="FAD/NAD-bd_sf"/>
</dbReference>
<feature type="domain" description="RsdA/BaiN/AoA(So)-like insert" evidence="5">
    <location>
        <begin position="184"/>
        <end position="348"/>
    </location>
</feature>
<dbReference type="NCBIfam" id="TIGR00275">
    <property type="entry name" value="aminoacetone oxidase family FAD-binding enzyme"/>
    <property type="match status" value="1"/>
</dbReference>
<evidence type="ECO:0000259" key="5">
    <source>
        <dbReference type="Pfam" id="PF22780"/>
    </source>
</evidence>
<dbReference type="Gene3D" id="1.10.8.260">
    <property type="entry name" value="HI0933 insert domain-like"/>
    <property type="match status" value="1"/>
</dbReference>
<dbReference type="Pfam" id="PF22780">
    <property type="entry name" value="HI0933_like_1st"/>
    <property type="match status" value="1"/>
</dbReference>
<gene>
    <name evidence="6" type="ORF">KR51_00025420</name>
</gene>
<dbReference type="PANTHER" id="PTHR42887">
    <property type="entry name" value="OS12G0638800 PROTEIN"/>
    <property type="match status" value="1"/>
</dbReference>
<keyword evidence="7" id="KW-1185">Reference proteome</keyword>
<dbReference type="PANTHER" id="PTHR42887:SF2">
    <property type="entry name" value="OS12G0638800 PROTEIN"/>
    <property type="match status" value="1"/>
</dbReference>
<organism evidence="6 7">
    <name type="scientific">Rubidibacter lacunae KORDI 51-2</name>
    <dbReference type="NCBI Taxonomy" id="582515"/>
    <lineage>
        <taxon>Bacteria</taxon>
        <taxon>Bacillati</taxon>
        <taxon>Cyanobacteriota</taxon>
        <taxon>Cyanophyceae</taxon>
        <taxon>Oscillatoriophycideae</taxon>
        <taxon>Chroococcales</taxon>
        <taxon>Aphanothecaceae</taxon>
        <taxon>Rubidibacter</taxon>
    </lineage>
</organism>
<dbReference type="Gene3D" id="2.40.30.10">
    <property type="entry name" value="Translation factors"/>
    <property type="match status" value="1"/>
</dbReference>
<name>U5DJ20_9CHRO</name>
<dbReference type="SUPFAM" id="SSF51905">
    <property type="entry name" value="FAD/NAD(P)-binding domain"/>
    <property type="match status" value="1"/>
</dbReference>
<sequence length="427" mass="46629">MQIAIVGGGAAGFFGAIAAATTDPTARVMLLEAGRHPLAKVRISGGGRCNVTHHCFDPATLVQSYPRGGRALRGAFSRFQPRDTVAWFATRGVALKTEADGRMFPTTDDSETIVTCLLDAAERAGVELRTGARVSHVRRLPEGRFALVSKSEELHSDRVLLATGSSPQGHLWARELGHAVNKPVPSLFTFELADPQLLTLAGVSIETVRLRLHAPGKQRYEQTGPLLIAHWGLTGPAVLKLSAWAARVLHECNYQLPLSINWVPSENPETVRACLLNCRSERSRRQIGTACPLPLPRRVWHYLLQRSHIDRTTHWAEVANKAIERTVNELTRSQFEICGKGQFKDEFVTCGGVALKDVNFKTMESRRVPGLYLAGEVLDIDGITGGFNFQAAWTTGWLAGCAMVAPFERSNIPASSKPTRSVDIGSV</sequence>
<reference evidence="6 7" key="1">
    <citation type="submission" date="2013-05" db="EMBL/GenBank/DDBJ databases">
        <title>Draft genome sequence of Rubidibacter lacunae KORDI 51-2.</title>
        <authorList>
            <person name="Choi D.H."/>
            <person name="Noh J.H."/>
            <person name="Kwon K.-K."/>
            <person name="Lee J.-H."/>
            <person name="Ryu J.-Y."/>
        </authorList>
    </citation>
    <scope>NUCLEOTIDE SEQUENCE [LARGE SCALE GENOMIC DNA]</scope>
    <source>
        <strain evidence="6 7">KORDI 51-2</strain>
    </source>
</reference>
<accession>U5DJ20</accession>
<dbReference type="Pfam" id="PF03486">
    <property type="entry name" value="HI0933_like"/>
    <property type="match status" value="1"/>
</dbReference>
<comment type="caution">
    <text evidence="6">The sequence shown here is derived from an EMBL/GenBank/DDBJ whole genome shotgun (WGS) entry which is preliminary data.</text>
</comment>
<dbReference type="FunCoup" id="U5DJ20">
    <property type="interactions" value="237"/>
</dbReference>
<dbReference type="Gene3D" id="3.50.50.60">
    <property type="entry name" value="FAD/NAD(P)-binding domain"/>
    <property type="match status" value="1"/>
</dbReference>
<evidence type="ECO:0000256" key="1">
    <source>
        <dbReference type="ARBA" id="ARBA00001974"/>
    </source>
</evidence>
<dbReference type="SUPFAM" id="SSF160996">
    <property type="entry name" value="HI0933 insert domain-like"/>
    <property type="match status" value="1"/>
</dbReference>
<keyword evidence="3" id="KW-0274">FAD</keyword>
<dbReference type="InterPro" id="IPR023166">
    <property type="entry name" value="BaiN-like_dom_sf"/>
</dbReference>
<comment type="cofactor">
    <cofactor evidence="1">
        <name>FAD</name>
        <dbReference type="ChEBI" id="CHEBI:57692"/>
    </cofactor>
</comment>
<dbReference type="AlphaFoldDB" id="U5DJ20"/>
<dbReference type="eggNOG" id="COG2081">
    <property type="taxonomic scope" value="Bacteria"/>
</dbReference>
<evidence type="ECO:0000313" key="6">
    <source>
        <dbReference type="EMBL" id="ERN40932.1"/>
    </source>
</evidence>
<dbReference type="InterPro" id="IPR055178">
    <property type="entry name" value="RsdA/BaiN/AoA(So)-like_dom"/>
</dbReference>
<dbReference type="InterPro" id="IPR004792">
    <property type="entry name" value="BaiN-like"/>
</dbReference>
<evidence type="ECO:0000313" key="7">
    <source>
        <dbReference type="Proteomes" id="UP000016960"/>
    </source>
</evidence>
<dbReference type="EMBL" id="ASSJ01000064">
    <property type="protein sequence ID" value="ERN40932.1"/>
    <property type="molecule type" value="Genomic_DNA"/>
</dbReference>
<proteinExistence type="predicted"/>
<evidence type="ECO:0000256" key="3">
    <source>
        <dbReference type="ARBA" id="ARBA00022827"/>
    </source>
</evidence>
<dbReference type="RefSeq" id="WP_022607871.1">
    <property type="nucleotide sequence ID" value="NZ_ASSJ01000064.1"/>
</dbReference>
<dbReference type="PRINTS" id="PR00411">
    <property type="entry name" value="PNDRDTASEI"/>
</dbReference>
<dbReference type="OrthoDB" id="9773233at2"/>
<dbReference type="PATRIC" id="fig|582515.4.peg.2861"/>
<dbReference type="InParanoid" id="U5DJ20"/>
<evidence type="ECO:0000256" key="2">
    <source>
        <dbReference type="ARBA" id="ARBA00022630"/>
    </source>
</evidence>
<protein>
    <submittedName>
        <fullName evidence="6">Flavoprotein, HI0933 family</fullName>
    </submittedName>
</protein>
<dbReference type="InterPro" id="IPR057661">
    <property type="entry name" value="RsdA/BaiN/AoA(So)_Rossmann"/>
</dbReference>
<evidence type="ECO:0000259" key="4">
    <source>
        <dbReference type="Pfam" id="PF03486"/>
    </source>
</evidence>
<dbReference type="Proteomes" id="UP000016960">
    <property type="component" value="Unassembled WGS sequence"/>
</dbReference>
<keyword evidence="2" id="KW-0285">Flavoprotein</keyword>
<dbReference type="PRINTS" id="PR00368">
    <property type="entry name" value="FADPNR"/>
</dbReference>